<accession>A0A0H5BXW1</accession>
<dbReference type="Proteomes" id="UP000038830">
    <property type="component" value="Unassembled WGS sequence"/>
</dbReference>
<reference evidence="2" key="1">
    <citation type="journal article" date="2015" name="J. Biotechnol.">
        <title>The structure of the Cyberlindnera jadinii genome and its relation to Candida utilis analyzed by the occurrence of single nucleotide polymorphisms.</title>
        <authorList>
            <person name="Rupp O."/>
            <person name="Brinkrolf K."/>
            <person name="Buerth C."/>
            <person name="Kunigo M."/>
            <person name="Schneider J."/>
            <person name="Jaenicke S."/>
            <person name="Goesmann A."/>
            <person name="Puehler A."/>
            <person name="Jaeger K.-E."/>
            <person name="Ernst J.F."/>
        </authorList>
    </citation>
    <scope>NUCLEOTIDE SEQUENCE [LARGE SCALE GENOMIC DNA]</scope>
    <source>
        <strain evidence="2">ATCC 18201 / CBS 1600 / BCRC 20928 / JCM 3617 / NBRC 0987 / NRRL Y-1542</strain>
    </source>
</reference>
<proteinExistence type="predicted"/>
<organism evidence="1 2">
    <name type="scientific">Cyberlindnera jadinii (strain ATCC 18201 / CBS 1600 / BCRC 20928 / JCM 3617 / NBRC 0987 / NRRL Y-1542)</name>
    <name type="common">Torula yeast</name>
    <name type="synonym">Candida utilis</name>
    <dbReference type="NCBI Taxonomy" id="983966"/>
    <lineage>
        <taxon>Eukaryota</taxon>
        <taxon>Fungi</taxon>
        <taxon>Dikarya</taxon>
        <taxon>Ascomycota</taxon>
        <taxon>Saccharomycotina</taxon>
        <taxon>Saccharomycetes</taxon>
        <taxon>Phaffomycetales</taxon>
        <taxon>Phaffomycetaceae</taxon>
        <taxon>Cyberlindnera</taxon>
    </lineage>
</organism>
<protein>
    <submittedName>
        <fullName evidence="1">Uncharacterized protein</fullName>
    </submittedName>
</protein>
<evidence type="ECO:0000313" key="1">
    <source>
        <dbReference type="EMBL" id="CEP20218.1"/>
    </source>
</evidence>
<sequence length="111" mass="12425">MCPLAPELDPRGTFGLDTSHHEHSVSIGALEGHWCSYLLRKDSLALHPNIPMVVRLLQQVGNDLFTTAVKLLLSVTRLTVACNSEFYTCNRILKPHSEIFSPENRSIVSLR</sequence>
<dbReference type="AlphaFoldDB" id="A0A0H5BXW1"/>
<name>A0A0H5BXW1_CYBJN</name>
<dbReference type="EMBL" id="CDQK01000001">
    <property type="protein sequence ID" value="CEP20218.1"/>
    <property type="molecule type" value="Genomic_DNA"/>
</dbReference>
<evidence type="ECO:0000313" key="2">
    <source>
        <dbReference type="Proteomes" id="UP000038830"/>
    </source>
</evidence>
<gene>
    <name evidence="1" type="ORF">BN1211_0007</name>
</gene>